<dbReference type="SUPFAM" id="SSF56925">
    <property type="entry name" value="OMPA-like"/>
    <property type="match status" value="1"/>
</dbReference>
<keyword evidence="5" id="KW-0732">Signal</keyword>
<keyword evidence="7" id="KW-0626">Porin</keyword>
<dbReference type="SUPFAM" id="SSF103088">
    <property type="entry name" value="OmpA-like"/>
    <property type="match status" value="1"/>
</dbReference>
<dbReference type="Gene3D" id="4.10.1080.10">
    <property type="entry name" value="TSP type-3 repeat"/>
    <property type="match status" value="1"/>
</dbReference>
<proteinExistence type="predicted"/>
<dbReference type="PROSITE" id="PS51123">
    <property type="entry name" value="OMPA_2"/>
    <property type="match status" value="1"/>
</dbReference>
<keyword evidence="9" id="KW-0998">Cell outer membrane</keyword>
<keyword evidence="6" id="KW-0406">Ion transport</keyword>
<feature type="compositionally biased region" description="Polar residues" evidence="10">
    <location>
        <begin position="246"/>
        <end position="257"/>
    </location>
</feature>
<evidence type="ECO:0000259" key="11">
    <source>
        <dbReference type="PROSITE" id="PS51123"/>
    </source>
</evidence>
<keyword evidence="8" id="KW-0472">Membrane</keyword>
<evidence type="ECO:0000256" key="9">
    <source>
        <dbReference type="ARBA" id="ARBA00023237"/>
    </source>
</evidence>
<dbReference type="InterPro" id="IPR011250">
    <property type="entry name" value="OMP/PagP_B-barrel"/>
</dbReference>
<comment type="subcellular location">
    <subcellularLocation>
        <location evidence="1">Cell outer membrane</location>
        <topology evidence="1">Multi-pass membrane protein</topology>
    </subcellularLocation>
</comment>
<dbReference type="InterPro" id="IPR003367">
    <property type="entry name" value="Thrombospondin_3-like_rpt"/>
</dbReference>
<dbReference type="EMBL" id="UOFU01000313">
    <property type="protein sequence ID" value="VAX03130.1"/>
    <property type="molecule type" value="Genomic_DNA"/>
</dbReference>
<evidence type="ECO:0000256" key="6">
    <source>
        <dbReference type="ARBA" id="ARBA00023065"/>
    </source>
</evidence>
<dbReference type="InterPro" id="IPR006664">
    <property type="entry name" value="OMP_bac"/>
</dbReference>
<dbReference type="PRINTS" id="PR01021">
    <property type="entry name" value="OMPADOMAIN"/>
</dbReference>
<dbReference type="PANTHER" id="PTHR30329:SF21">
    <property type="entry name" value="LIPOPROTEIN YIAD-RELATED"/>
    <property type="match status" value="1"/>
</dbReference>
<evidence type="ECO:0000256" key="3">
    <source>
        <dbReference type="ARBA" id="ARBA00022452"/>
    </source>
</evidence>
<dbReference type="GO" id="GO:0009279">
    <property type="term" value="C:cell outer membrane"/>
    <property type="evidence" value="ECO:0007669"/>
    <property type="project" value="UniProtKB-SubCell"/>
</dbReference>
<dbReference type="InterPro" id="IPR050330">
    <property type="entry name" value="Bact_OuterMem_StrucFunc"/>
</dbReference>
<feature type="domain" description="OmpA-like" evidence="11">
    <location>
        <begin position="356"/>
        <end position="471"/>
    </location>
</feature>
<dbReference type="PANTHER" id="PTHR30329">
    <property type="entry name" value="STATOR ELEMENT OF FLAGELLAR MOTOR COMPLEX"/>
    <property type="match status" value="1"/>
</dbReference>
<evidence type="ECO:0000256" key="2">
    <source>
        <dbReference type="ARBA" id="ARBA00022448"/>
    </source>
</evidence>
<dbReference type="InterPro" id="IPR006690">
    <property type="entry name" value="OMPA-like_CS"/>
</dbReference>
<feature type="region of interest" description="Disordered" evidence="10">
    <location>
        <begin position="270"/>
        <end position="318"/>
    </location>
</feature>
<name>A0A3B1AYL5_9ZZZZ</name>
<dbReference type="GO" id="GO:0006811">
    <property type="term" value="P:monoatomic ion transport"/>
    <property type="evidence" value="ECO:0007669"/>
    <property type="project" value="UniProtKB-KW"/>
</dbReference>
<dbReference type="InterPro" id="IPR006665">
    <property type="entry name" value="OmpA-like"/>
</dbReference>
<evidence type="ECO:0000256" key="8">
    <source>
        <dbReference type="ARBA" id="ARBA00023136"/>
    </source>
</evidence>
<evidence type="ECO:0000256" key="10">
    <source>
        <dbReference type="SAM" id="MobiDB-lite"/>
    </source>
</evidence>
<dbReference type="GO" id="GO:0046930">
    <property type="term" value="C:pore complex"/>
    <property type="evidence" value="ECO:0007669"/>
    <property type="project" value="UniProtKB-KW"/>
</dbReference>
<keyword evidence="3" id="KW-1134">Transmembrane beta strand</keyword>
<dbReference type="SUPFAM" id="SSF103647">
    <property type="entry name" value="TSP type-3 repeat"/>
    <property type="match status" value="2"/>
</dbReference>
<keyword evidence="4" id="KW-0812">Transmembrane</keyword>
<dbReference type="InterPro" id="IPR036737">
    <property type="entry name" value="OmpA-like_sf"/>
</dbReference>
<dbReference type="CDD" id="cd07185">
    <property type="entry name" value="OmpA_C-like"/>
    <property type="match status" value="1"/>
</dbReference>
<dbReference type="GO" id="GO:0005509">
    <property type="term" value="F:calcium ion binding"/>
    <property type="evidence" value="ECO:0007669"/>
    <property type="project" value="InterPro"/>
</dbReference>
<dbReference type="Pfam" id="PF13505">
    <property type="entry name" value="OMP_b-brl"/>
    <property type="match status" value="1"/>
</dbReference>
<reference evidence="12" key="1">
    <citation type="submission" date="2018-06" db="EMBL/GenBank/DDBJ databases">
        <authorList>
            <person name="Zhirakovskaya E."/>
        </authorList>
    </citation>
    <scope>NUCLEOTIDE SEQUENCE</scope>
</reference>
<protein>
    <recommendedName>
        <fullName evidence="11">OmpA-like domain-containing protein</fullName>
    </recommendedName>
</protein>
<feature type="compositionally biased region" description="Basic and acidic residues" evidence="10">
    <location>
        <begin position="291"/>
        <end position="310"/>
    </location>
</feature>
<evidence type="ECO:0000313" key="12">
    <source>
        <dbReference type="EMBL" id="VAX03130.1"/>
    </source>
</evidence>
<feature type="region of interest" description="Disordered" evidence="10">
    <location>
        <begin position="206"/>
        <end position="257"/>
    </location>
</feature>
<evidence type="ECO:0000256" key="1">
    <source>
        <dbReference type="ARBA" id="ARBA00004571"/>
    </source>
</evidence>
<dbReference type="InterPro" id="IPR027385">
    <property type="entry name" value="Beta-barrel_OMP"/>
</dbReference>
<organism evidence="12">
    <name type="scientific">hydrothermal vent metagenome</name>
    <dbReference type="NCBI Taxonomy" id="652676"/>
    <lineage>
        <taxon>unclassified sequences</taxon>
        <taxon>metagenomes</taxon>
        <taxon>ecological metagenomes</taxon>
    </lineage>
</organism>
<dbReference type="Pfam" id="PF00691">
    <property type="entry name" value="OmpA"/>
    <property type="match status" value="1"/>
</dbReference>
<dbReference type="Gene3D" id="3.30.1330.60">
    <property type="entry name" value="OmpA-like domain"/>
    <property type="match status" value="1"/>
</dbReference>
<keyword evidence="2" id="KW-0813">Transport</keyword>
<dbReference type="Pfam" id="PF02412">
    <property type="entry name" value="TSP_3"/>
    <property type="match status" value="3"/>
</dbReference>
<accession>A0A3B1AYL5</accession>
<dbReference type="Gene3D" id="2.40.160.20">
    <property type="match status" value="1"/>
</dbReference>
<dbReference type="PROSITE" id="PS01068">
    <property type="entry name" value="OMPA_1"/>
    <property type="match status" value="1"/>
</dbReference>
<dbReference type="GO" id="GO:0007155">
    <property type="term" value="P:cell adhesion"/>
    <property type="evidence" value="ECO:0007669"/>
    <property type="project" value="InterPro"/>
</dbReference>
<dbReference type="PRINTS" id="PR01023">
    <property type="entry name" value="NAFLGMOTY"/>
</dbReference>
<dbReference type="InterPro" id="IPR028974">
    <property type="entry name" value="TSP_type-3_rpt"/>
</dbReference>
<gene>
    <name evidence="12" type="ORF">MNBD_GAMMA20-1755</name>
</gene>
<evidence type="ECO:0000256" key="4">
    <source>
        <dbReference type="ARBA" id="ARBA00022692"/>
    </source>
</evidence>
<dbReference type="AlphaFoldDB" id="A0A3B1AYL5"/>
<sequence length="471" mass="50223">MSRNLITPLTGCLLGMTLAFTAPMAIATDSSAQTNSFEKQWYLGAGIGRSHMDPDTDETGFSLDEKHDTGYKIFAGYDFTERFSLEGYYSWLGKAELSPNGEVKYRDFGLNALYYVYKAQQPHIGWGVFGRAGVGRMLNAADIAYERDNENHITLGFGAEYGFEDGIALRIDADFYDTDARLFAVNLLKRFGASKKEAEPQPVAVVDSDNDGVADGDDRCPNSPASAVVDSQGCERDSDGDGVADSQDNCPNTATGSRVDTQGCVIVSDGDGDGVADGDDRCPNTSAGTKVDPRGCEVDSDHDGVADSSDKCPGTPSTAAVDAQGCELDSDSDGVADSQDRCLNTPSGTAVDARGCKLQETIVLKGVTFATASAELIGDSPQVLDEVVETLRRNSELKLEIAGYTDNTGNHDYNVRLSQQRAESVRDYLVAQGIAADRLTAKGYGPADPVADNASEDGRAANRRVALHIIE</sequence>
<evidence type="ECO:0000256" key="5">
    <source>
        <dbReference type="ARBA" id="ARBA00022729"/>
    </source>
</evidence>
<evidence type="ECO:0000256" key="7">
    <source>
        <dbReference type="ARBA" id="ARBA00023114"/>
    </source>
</evidence>
<dbReference type="GO" id="GO:0015288">
    <property type="term" value="F:porin activity"/>
    <property type="evidence" value="ECO:0007669"/>
    <property type="project" value="UniProtKB-KW"/>
</dbReference>